<dbReference type="Proteomes" id="UP000198639">
    <property type="component" value="Unassembled WGS sequence"/>
</dbReference>
<feature type="transmembrane region" description="Helical" evidence="6">
    <location>
        <begin position="12"/>
        <end position="36"/>
    </location>
</feature>
<dbReference type="GO" id="GO:0006825">
    <property type="term" value="P:copper ion transport"/>
    <property type="evidence" value="ECO:0007669"/>
    <property type="project" value="InterPro"/>
</dbReference>
<keyword evidence="9" id="KW-1185">Reference proteome</keyword>
<organism evidence="8 9">
    <name type="scientific">Massilia yuzhufengensis</name>
    <dbReference type="NCBI Taxonomy" id="1164594"/>
    <lineage>
        <taxon>Bacteria</taxon>
        <taxon>Pseudomonadati</taxon>
        <taxon>Pseudomonadota</taxon>
        <taxon>Betaproteobacteria</taxon>
        <taxon>Burkholderiales</taxon>
        <taxon>Oxalobacteraceae</taxon>
        <taxon>Telluria group</taxon>
        <taxon>Massilia</taxon>
    </lineage>
</organism>
<dbReference type="PANTHER" id="PTHR34820:SF4">
    <property type="entry name" value="INNER MEMBRANE PROTEIN YEBZ"/>
    <property type="match status" value="1"/>
</dbReference>
<proteinExistence type="predicted"/>
<evidence type="ECO:0000256" key="3">
    <source>
        <dbReference type="ARBA" id="ARBA00022692"/>
    </source>
</evidence>
<dbReference type="EMBL" id="FOLD01000010">
    <property type="protein sequence ID" value="SFC77457.1"/>
    <property type="molecule type" value="Genomic_DNA"/>
</dbReference>
<sequence length="332" mass="34323">MESDLASLQRAVTVVLNLSFAVLVGASAATLWLRAGTSSWVTGLLPRLRTAVLGATGSAMLAYVAILWVEAASMAEVPLAEALPAVRSVITATHYGMAWMIGAAALIVIGAVCTARDQRGKPASMIRIGAIGVLLYSRSMVSHAGAGGDFIWAVAFDWVHLVLISLWVGEVLVAGLIALPGGPGTELQSRRDCADYIAALSHSATIALVGIFTTGIIAAWRGLGGFDNAFGNPYAATLLVKIGLVLCASALGGLNRFVVMPAMLSRLRKASKRAKTGGDRKAGNGNEASTLIAAESSPDRRFVLILRAEAVFLIAAIVAAAFLSSTPPPTAS</sequence>
<protein>
    <submittedName>
        <fullName evidence="8">Putative copper resistance protein D</fullName>
    </submittedName>
</protein>
<feature type="transmembrane region" description="Helical" evidence="6">
    <location>
        <begin position="193"/>
        <end position="218"/>
    </location>
</feature>
<comment type="subcellular location">
    <subcellularLocation>
        <location evidence="1">Cell membrane</location>
        <topology evidence="1">Multi-pass membrane protein</topology>
    </subcellularLocation>
</comment>
<name>A0A1I1LW52_9BURK</name>
<evidence type="ECO:0000313" key="9">
    <source>
        <dbReference type="Proteomes" id="UP000198639"/>
    </source>
</evidence>
<dbReference type="InterPro" id="IPR032694">
    <property type="entry name" value="CopC/D"/>
</dbReference>
<evidence type="ECO:0000313" key="8">
    <source>
        <dbReference type="EMBL" id="SFC77457.1"/>
    </source>
</evidence>
<feature type="transmembrane region" description="Helical" evidence="6">
    <location>
        <begin position="238"/>
        <end position="259"/>
    </location>
</feature>
<evidence type="ECO:0000256" key="2">
    <source>
        <dbReference type="ARBA" id="ARBA00022475"/>
    </source>
</evidence>
<dbReference type="AlphaFoldDB" id="A0A1I1LW52"/>
<evidence type="ECO:0000259" key="7">
    <source>
        <dbReference type="Pfam" id="PF05425"/>
    </source>
</evidence>
<keyword evidence="3 6" id="KW-0812">Transmembrane</keyword>
<feature type="transmembrane region" description="Helical" evidence="6">
    <location>
        <begin position="89"/>
        <end position="113"/>
    </location>
</feature>
<dbReference type="RefSeq" id="WP_091874558.1">
    <property type="nucleotide sequence ID" value="NZ_FOLD01000010.1"/>
</dbReference>
<dbReference type="GO" id="GO:0005886">
    <property type="term" value="C:plasma membrane"/>
    <property type="evidence" value="ECO:0007669"/>
    <property type="project" value="UniProtKB-SubCell"/>
</dbReference>
<gene>
    <name evidence="8" type="ORF">SAMN05216204_11033</name>
</gene>
<dbReference type="Pfam" id="PF05425">
    <property type="entry name" value="CopD"/>
    <property type="match status" value="1"/>
</dbReference>
<evidence type="ECO:0000256" key="1">
    <source>
        <dbReference type="ARBA" id="ARBA00004651"/>
    </source>
</evidence>
<accession>A0A1I1LW52</accession>
<dbReference type="PANTHER" id="PTHR34820">
    <property type="entry name" value="INNER MEMBRANE PROTEIN YEBZ"/>
    <property type="match status" value="1"/>
</dbReference>
<feature type="transmembrane region" description="Helical" evidence="6">
    <location>
        <begin position="125"/>
        <end position="146"/>
    </location>
</feature>
<feature type="transmembrane region" description="Helical" evidence="6">
    <location>
        <begin position="48"/>
        <end position="69"/>
    </location>
</feature>
<evidence type="ECO:0000256" key="6">
    <source>
        <dbReference type="SAM" id="Phobius"/>
    </source>
</evidence>
<dbReference type="OrthoDB" id="8753116at2"/>
<keyword evidence="5 6" id="KW-0472">Membrane</keyword>
<reference evidence="9" key="1">
    <citation type="submission" date="2016-10" db="EMBL/GenBank/DDBJ databases">
        <authorList>
            <person name="Varghese N."/>
            <person name="Submissions S."/>
        </authorList>
    </citation>
    <scope>NUCLEOTIDE SEQUENCE [LARGE SCALE GENOMIC DNA]</scope>
    <source>
        <strain evidence="9">CGMCC 1.12041</strain>
    </source>
</reference>
<evidence type="ECO:0000256" key="5">
    <source>
        <dbReference type="ARBA" id="ARBA00023136"/>
    </source>
</evidence>
<feature type="transmembrane region" description="Helical" evidence="6">
    <location>
        <begin position="304"/>
        <end position="323"/>
    </location>
</feature>
<keyword evidence="2" id="KW-1003">Cell membrane</keyword>
<keyword evidence="4 6" id="KW-1133">Transmembrane helix</keyword>
<dbReference type="InterPro" id="IPR008457">
    <property type="entry name" value="Cu-R_CopD_dom"/>
</dbReference>
<feature type="domain" description="Copper resistance protein D" evidence="7">
    <location>
        <begin position="201"/>
        <end position="323"/>
    </location>
</feature>
<evidence type="ECO:0000256" key="4">
    <source>
        <dbReference type="ARBA" id="ARBA00022989"/>
    </source>
</evidence>
<dbReference type="STRING" id="1164594.SAMN05216204_11033"/>
<feature type="transmembrane region" description="Helical" evidence="6">
    <location>
        <begin position="158"/>
        <end position="181"/>
    </location>
</feature>